<dbReference type="AlphaFoldDB" id="A0A1H3AFP3"/>
<protein>
    <submittedName>
        <fullName evidence="3">Arsenite transporter, ACR3 family</fullName>
    </submittedName>
</protein>
<keyword evidence="2" id="KW-0472">Membrane</keyword>
<dbReference type="EMBL" id="FNNZ01000019">
    <property type="protein sequence ID" value="SDX28425.1"/>
    <property type="molecule type" value="Genomic_DNA"/>
</dbReference>
<reference evidence="4" key="1">
    <citation type="submission" date="2016-10" db="EMBL/GenBank/DDBJ databases">
        <authorList>
            <person name="Varghese N."/>
            <person name="Submissions S."/>
        </authorList>
    </citation>
    <scope>NUCLEOTIDE SEQUENCE [LARGE SCALE GENOMIC DNA]</scope>
    <source>
        <strain evidence="4">DSM 217</strain>
    </source>
</reference>
<dbReference type="InterPro" id="IPR004706">
    <property type="entry name" value="Arsenical-R_Acr3"/>
</dbReference>
<dbReference type="PANTHER" id="PTHR43057">
    <property type="entry name" value="ARSENITE EFFLUX TRANSPORTER"/>
    <property type="match status" value="1"/>
</dbReference>
<feature type="transmembrane region" description="Helical" evidence="2">
    <location>
        <begin position="38"/>
        <end position="58"/>
    </location>
</feature>
<dbReference type="STRING" id="1058.SAMN05421783_11975"/>
<accession>A0A1H3AFP3</accession>
<keyword evidence="1" id="KW-0813">Transport</keyword>
<evidence type="ECO:0000313" key="3">
    <source>
        <dbReference type="EMBL" id="SDX28425.1"/>
    </source>
</evidence>
<name>A0A1H3AFP3_THIRO</name>
<organism evidence="3 4">
    <name type="scientific">Thiocapsa roseopersicina</name>
    <dbReference type="NCBI Taxonomy" id="1058"/>
    <lineage>
        <taxon>Bacteria</taxon>
        <taxon>Pseudomonadati</taxon>
        <taxon>Pseudomonadota</taxon>
        <taxon>Gammaproteobacteria</taxon>
        <taxon>Chromatiales</taxon>
        <taxon>Chromatiaceae</taxon>
        <taxon>Thiocapsa</taxon>
    </lineage>
</organism>
<keyword evidence="2" id="KW-1133">Transmembrane helix</keyword>
<dbReference type="PANTHER" id="PTHR43057:SF1">
    <property type="entry name" value="ARSENICAL-RESISTANCE PROTEIN 3"/>
    <property type="match status" value="1"/>
</dbReference>
<dbReference type="GO" id="GO:0015104">
    <property type="term" value="F:antimonite transmembrane transporter activity"/>
    <property type="evidence" value="ECO:0007669"/>
    <property type="project" value="TreeGrafter"/>
</dbReference>
<evidence type="ECO:0000256" key="2">
    <source>
        <dbReference type="SAM" id="Phobius"/>
    </source>
</evidence>
<dbReference type="GO" id="GO:0015105">
    <property type="term" value="F:arsenite transmembrane transporter activity"/>
    <property type="evidence" value="ECO:0007669"/>
    <property type="project" value="TreeGrafter"/>
</dbReference>
<proteinExistence type="predicted"/>
<dbReference type="GO" id="GO:0015297">
    <property type="term" value="F:antiporter activity"/>
    <property type="evidence" value="ECO:0007669"/>
    <property type="project" value="InterPro"/>
</dbReference>
<keyword evidence="2" id="KW-0812">Transmembrane</keyword>
<evidence type="ECO:0000256" key="1">
    <source>
        <dbReference type="ARBA" id="ARBA00022448"/>
    </source>
</evidence>
<keyword evidence="4" id="KW-1185">Reference proteome</keyword>
<dbReference type="Proteomes" id="UP000198816">
    <property type="component" value="Unassembled WGS sequence"/>
</dbReference>
<sequence length="71" mass="7977">MGFFDRYLTLWVFLYILIDIWLGHLTPGAFQAVGAIEVAQINLPVAVLIWPVIIPMLLKIDLKALKGVTEP</sequence>
<feature type="transmembrane region" description="Helical" evidence="2">
    <location>
        <begin position="7"/>
        <end position="26"/>
    </location>
</feature>
<evidence type="ECO:0000313" key="4">
    <source>
        <dbReference type="Proteomes" id="UP000198816"/>
    </source>
</evidence>
<dbReference type="GO" id="GO:0005886">
    <property type="term" value="C:plasma membrane"/>
    <property type="evidence" value="ECO:0007669"/>
    <property type="project" value="TreeGrafter"/>
</dbReference>
<gene>
    <name evidence="3" type="ORF">SAMN05421783_11975</name>
</gene>